<organism evidence="4 5">
    <name type="scientific">Elysia chlorotica</name>
    <name type="common">Eastern emerald elysia</name>
    <name type="synonym">Sea slug</name>
    <dbReference type="NCBI Taxonomy" id="188477"/>
    <lineage>
        <taxon>Eukaryota</taxon>
        <taxon>Metazoa</taxon>
        <taxon>Spiralia</taxon>
        <taxon>Lophotrochozoa</taxon>
        <taxon>Mollusca</taxon>
        <taxon>Gastropoda</taxon>
        <taxon>Heterobranchia</taxon>
        <taxon>Euthyneura</taxon>
        <taxon>Panpulmonata</taxon>
        <taxon>Sacoglossa</taxon>
        <taxon>Placobranchoidea</taxon>
        <taxon>Plakobranchidae</taxon>
        <taxon>Elysia</taxon>
    </lineage>
</organism>
<dbReference type="PRINTS" id="PR00081">
    <property type="entry name" value="GDHRDH"/>
</dbReference>
<keyword evidence="5" id="KW-1185">Reference proteome</keyword>
<evidence type="ECO:0000313" key="5">
    <source>
        <dbReference type="Proteomes" id="UP000271974"/>
    </source>
</evidence>
<dbReference type="GO" id="GO:0005783">
    <property type="term" value="C:endoplasmic reticulum"/>
    <property type="evidence" value="ECO:0007669"/>
    <property type="project" value="TreeGrafter"/>
</dbReference>
<evidence type="ECO:0000256" key="1">
    <source>
        <dbReference type="ARBA" id="ARBA00006484"/>
    </source>
</evidence>
<feature type="compositionally biased region" description="Basic and acidic residues" evidence="3">
    <location>
        <begin position="83"/>
        <end position="93"/>
    </location>
</feature>
<sequence length="717" mass="80238">MMVAMFVGPVSQHYEVYVAMCRVETERTHEEWRIICHQSTPEPQQHLQQCQEQGSLQKQQQQQQQGLHQERQPIQSQYFPEQTGRDTTRDPHQNINEHHQITHASGVSLTPHCTTLAQRGADTGFTLMTAIRGKSGSQKLVYSKHIVAQRIISGKPPLRANKYPEVNDAKLHRENEEKYTGRLKNSSQILTGHRVIKHENRWSSKLPNPLKPLFTFVKRISVSKSACAINAPSDGKPTLAIACGNSAISTSSQDKTKLSQESCSSSRNNSQRSTHEDKTACGQRCISEGNAFQCCTCGRIIVLKKRAQENVTCTPDRKLLSSEKTLPKRNKPVSGSDSPNSPKEENSGQNGYRSAVTWNFAMTSYQAFSFTCLLLAIPSLYSAYTFGVFDDVLDFRRGPLKEFYTFVGLCVVARLAWKLAINLWNRYGASIDETFFERELWAVVTGCTNGIGKEYARQLAAKNLNVILISRDPALLMELSRDIVKTNQFTCSPVPLRSCPPANEFHVRTVSIQADFSSDSKALYDSIASRLHGFDIVLLVNNVGTSHETIDEFHVNTPDSLVSRMINVNMMSMAKMTQMLLPGMLARRRGVIINVSSAFGRHPTPYLAMYGATKASARLVYVFSESCLTHNSLTPYTVSTNMVKNAPPTILLPSAEDFVRSALTTVGIASRTHGYLPHSVLGAILDNSPSFLRLLYIKLFRYRASKFMARLKLQQRD</sequence>
<evidence type="ECO:0000256" key="2">
    <source>
        <dbReference type="ARBA" id="ARBA00023002"/>
    </source>
</evidence>
<name>A0A3S1B335_ELYCH</name>
<dbReference type="InterPro" id="IPR051019">
    <property type="entry name" value="VLCFA-Steroid_DH"/>
</dbReference>
<dbReference type="OrthoDB" id="5545019at2759"/>
<dbReference type="STRING" id="188477.A0A3S1B335"/>
<comment type="caution">
    <text evidence="4">The sequence shown here is derived from an EMBL/GenBank/DDBJ whole genome shotgun (WGS) entry which is preliminary data.</text>
</comment>
<dbReference type="AlphaFoldDB" id="A0A3S1B335"/>
<dbReference type="SUPFAM" id="SSF51735">
    <property type="entry name" value="NAD(P)-binding Rossmann-fold domains"/>
    <property type="match status" value="1"/>
</dbReference>
<dbReference type="InterPro" id="IPR036291">
    <property type="entry name" value="NAD(P)-bd_dom_sf"/>
</dbReference>
<feature type="region of interest" description="Disordered" evidence="3">
    <location>
        <begin position="46"/>
        <end position="93"/>
    </location>
</feature>
<dbReference type="GO" id="GO:0016491">
    <property type="term" value="F:oxidoreductase activity"/>
    <property type="evidence" value="ECO:0007669"/>
    <property type="project" value="UniProtKB-KW"/>
</dbReference>
<feature type="compositionally biased region" description="Low complexity" evidence="3">
    <location>
        <begin position="46"/>
        <end position="67"/>
    </location>
</feature>
<dbReference type="Pfam" id="PF00106">
    <property type="entry name" value="adh_short"/>
    <property type="match status" value="1"/>
</dbReference>
<dbReference type="Gene3D" id="3.40.50.720">
    <property type="entry name" value="NAD(P)-binding Rossmann-like Domain"/>
    <property type="match status" value="1"/>
</dbReference>
<evidence type="ECO:0000313" key="4">
    <source>
        <dbReference type="EMBL" id="RUS74946.1"/>
    </source>
</evidence>
<reference evidence="4 5" key="1">
    <citation type="submission" date="2019-01" db="EMBL/GenBank/DDBJ databases">
        <title>A draft genome assembly of the solar-powered sea slug Elysia chlorotica.</title>
        <authorList>
            <person name="Cai H."/>
            <person name="Li Q."/>
            <person name="Fang X."/>
            <person name="Li J."/>
            <person name="Curtis N.E."/>
            <person name="Altenburger A."/>
            <person name="Shibata T."/>
            <person name="Feng M."/>
            <person name="Maeda T."/>
            <person name="Schwartz J.A."/>
            <person name="Shigenobu S."/>
            <person name="Lundholm N."/>
            <person name="Nishiyama T."/>
            <person name="Yang H."/>
            <person name="Hasebe M."/>
            <person name="Li S."/>
            <person name="Pierce S.K."/>
            <person name="Wang J."/>
        </authorList>
    </citation>
    <scope>NUCLEOTIDE SEQUENCE [LARGE SCALE GENOMIC DNA]</scope>
    <source>
        <strain evidence="4">EC2010</strain>
        <tissue evidence="4">Whole organism of an adult</tissue>
    </source>
</reference>
<dbReference type="InterPro" id="IPR002347">
    <property type="entry name" value="SDR_fam"/>
</dbReference>
<gene>
    <name evidence="4" type="ORF">EGW08_017301</name>
</gene>
<dbReference type="PANTHER" id="PTHR43899">
    <property type="entry name" value="RH59310P"/>
    <property type="match status" value="1"/>
</dbReference>
<dbReference type="EMBL" id="RQTK01000784">
    <property type="protein sequence ID" value="RUS74946.1"/>
    <property type="molecule type" value="Genomic_DNA"/>
</dbReference>
<feature type="compositionally biased region" description="Polar residues" evidence="3">
    <location>
        <begin position="333"/>
        <end position="350"/>
    </location>
</feature>
<protein>
    <recommendedName>
        <fullName evidence="6">Very-long-chain 3-oxoacyl-CoA reductase</fullName>
    </recommendedName>
</protein>
<dbReference type="PANTHER" id="PTHR43899:SF13">
    <property type="entry name" value="RH59310P"/>
    <property type="match status" value="1"/>
</dbReference>
<keyword evidence="2" id="KW-0560">Oxidoreductase</keyword>
<feature type="region of interest" description="Disordered" evidence="3">
    <location>
        <begin position="253"/>
        <end position="274"/>
    </location>
</feature>
<accession>A0A3S1B335</accession>
<feature type="region of interest" description="Disordered" evidence="3">
    <location>
        <begin position="324"/>
        <end position="350"/>
    </location>
</feature>
<evidence type="ECO:0000256" key="3">
    <source>
        <dbReference type="SAM" id="MobiDB-lite"/>
    </source>
</evidence>
<dbReference type="CDD" id="cd05356">
    <property type="entry name" value="17beta-HSD1_like_SDR_c"/>
    <property type="match status" value="1"/>
</dbReference>
<evidence type="ECO:0008006" key="6">
    <source>
        <dbReference type="Google" id="ProtNLM"/>
    </source>
</evidence>
<comment type="similarity">
    <text evidence="1">Belongs to the short-chain dehydrogenases/reductases (SDR) family.</text>
</comment>
<dbReference type="Proteomes" id="UP000271974">
    <property type="component" value="Unassembled WGS sequence"/>
</dbReference>
<feature type="compositionally biased region" description="Low complexity" evidence="3">
    <location>
        <begin position="259"/>
        <end position="272"/>
    </location>
</feature>
<proteinExistence type="inferred from homology"/>